<dbReference type="GeneID" id="69832595"/>
<evidence type="ECO:0000313" key="1">
    <source>
        <dbReference type="EMBL" id="PLA56748.1"/>
    </source>
</evidence>
<dbReference type="InterPro" id="IPR010146">
    <property type="entry name" value="CRISPR-assoc_prot_Csn2-typ"/>
</dbReference>
<dbReference type="EMBL" id="PKJX01000003">
    <property type="protein sequence ID" value="PLA56748.1"/>
    <property type="molecule type" value="Genomic_DNA"/>
</dbReference>
<dbReference type="Proteomes" id="UP000234212">
    <property type="component" value="Unassembled WGS sequence"/>
</dbReference>
<dbReference type="Gene3D" id="3.40.50.11940">
    <property type="match status" value="1"/>
</dbReference>
<dbReference type="InterPro" id="IPR038600">
    <property type="entry name" value="Csn2_sf"/>
</dbReference>
<gene>
    <name evidence="1" type="primary">csn2</name>
    <name evidence="1" type="ORF">CYJ91_07870</name>
</gene>
<comment type="caution">
    <text evidence="1">The sequence shown here is derived from an EMBL/GenBank/DDBJ whole genome shotgun (WGS) entry which is preliminary data.</text>
</comment>
<accession>A0AAP8IZ62</accession>
<sequence length="226" mass="26251">MNLAYYPFQLITTKPSVITVIDTGLPKVLLDLVQAFRNDDDGIVLSNEQMQIQELRKASLWIGDPVLEMDLDKLFQRLIIKKVSQLIEDQRLIELIEQSQRLAMSLLREPLLSELPVTVEPGGKLEQIMKYCNVHFDEEVLTEPFSKVEAAIQTLAKLEEKRLVIFTNISHYLDVDSLNKLLDQVKDTSLELLLIEFSDVERGKFFEKCQYIYIDKDFMDNRELID</sequence>
<protein>
    <submittedName>
        <fullName evidence="1">Type II-A CRISPR-associated protein Csn2</fullName>
    </submittedName>
</protein>
<dbReference type="RefSeq" id="WP_047676360.1">
    <property type="nucleotide sequence ID" value="NZ_CP017063.1"/>
</dbReference>
<dbReference type="Pfam" id="PF09711">
    <property type="entry name" value="Cas_Csn2"/>
    <property type="match status" value="1"/>
</dbReference>
<dbReference type="NCBIfam" id="TIGR01866">
    <property type="entry name" value="cas_Csn2"/>
    <property type="match status" value="1"/>
</dbReference>
<dbReference type="CDD" id="cd12218">
    <property type="entry name" value="Csn2"/>
    <property type="match status" value="1"/>
</dbReference>
<reference evidence="1 2" key="1">
    <citation type="submission" date="2017-12" db="EMBL/GenBank/DDBJ databases">
        <title>Phylogenetic diversity of female urinary microbiome.</title>
        <authorList>
            <person name="Thomas-White K."/>
            <person name="Wolfe A.J."/>
        </authorList>
    </citation>
    <scope>NUCLEOTIDE SEQUENCE [LARGE SCALE GENOMIC DNA]</scope>
    <source>
        <strain evidence="1 2">UMB0004</strain>
    </source>
</reference>
<evidence type="ECO:0000313" key="2">
    <source>
        <dbReference type="Proteomes" id="UP000234212"/>
    </source>
</evidence>
<proteinExistence type="predicted"/>
<organism evidence="1 2">
    <name type="scientific">Lacticaseibacillus rhamnosus</name>
    <name type="common">Lactobacillus rhamnosus</name>
    <dbReference type="NCBI Taxonomy" id="47715"/>
    <lineage>
        <taxon>Bacteria</taxon>
        <taxon>Bacillati</taxon>
        <taxon>Bacillota</taxon>
        <taxon>Bacilli</taxon>
        <taxon>Lactobacillales</taxon>
        <taxon>Lactobacillaceae</taxon>
        <taxon>Lacticaseibacillus</taxon>
    </lineage>
</organism>
<name>A0AAP8IZ62_LACRH</name>
<dbReference type="AlphaFoldDB" id="A0AAP8IZ62"/>